<dbReference type="PANTHER" id="PTHR11049">
    <property type="entry name" value="ACYL COENZYME A THIOESTER HYDROLASE"/>
    <property type="match status" value="1"/>
</dbReference>
<dbReference type="GO" id="GO:0005829">
    <property type="term" value="C:cytosol"/>
    <property type="evidence" value="ECO:0007669"/>
    <property type="project" value="TreeGrafter"/>
</dbReference>
<dbReference type="InterPro" id="IPR029069">
    <property type="entry name" value="HotDog_dom_sf"/>
</dbReference>
<dbReference type="CDD" id="cd03442">
    <property type="entry name" value="BFIT_BACH"/>
    <property type="match status" value="2"/>
</dbReference>
<dbReference type="FunFam" id="3.10.129.10:FF:000009">
    <property type="entry name" value="Cytosolic acyl coenzyme A thioester hydrolase"/>
    <property type="match status" value="1"/>
</dbReference>
<protein>
    <recommendedName>
        <fullName evidence="7">palmitoyl-CoA hydrolase</fullName>
        <ecNumber evidence="7">3.1.2.2</ecNumber>
    </recommendedName>
</protein>
<feature type="region of interest" description="Disordered" evidence="10">
    <location>
        <begin position="522"/>
        <end position="552"/>
    </location>
</feature>
<dbReference type="InterPro" id="IPR040170">
    <property type="entry name" value="Cytosol_ACT"/>
</dbReference>
<dbReference type="RefSeq" id="XP_010848502.1">
    <property type="nucleotide sequence ID" value="XM_010850200.1"/>
</dbReference>
<gene>
    <name evidence="13" type="primary">ACOT7</name>
</gene>
<evidence type="ECO:0000313" key="12">
    <source>
        <dbReference type="Proteomes" id="UP000515208"/>
    </source>
</evidence>
<accession>A0A6P3I9R7</accession>
<dbReference type="PROSITE" id="PS51770">
    <property type="entry name" value="HOTDOG_ACOT"/>
    <property type="match status" value="2"/>
</dbReference>
<dbReference type="EC" id="3.1.2.2" evidence="7"/>
<dbReference type="GO" id="GO:0006637">
    <property type="term" value="P:acyl-CoA metabolic process"/>
    <property type="evidence" value="ECO:0007669"/>
    <property type="project" value="TreeGrafter"/>
</dbReference>
<evidence type="ECO:0000256" key="5">
    <source>
        <dbReference type="ARBA" id="ARBA00022801"/>
    </source>
</evidence>
<keyword evidence="12" id="KW-1185">Reference proteome</keyword>
<evidence type="ECO:0000256" key="8">
    <source>
        <dbReference type="PIRSR" id="PIRSR640170-1"/>
    </source>
</evidence>
<feature type="compositionally biased region" description="Basic and acidic residues" evidence="10">
    <location>
        <begin position="525"/>
        <end position="535"/>
    </location>
</feature>
<dbReference type="KEGG" id="bbis:104996068"/>
<evidence type="ECO:0000256" key="9">
    <source>
        <dbReference type="PROSITE-ProRule" id="PRU01106"/>
    </source>
</evidence>
<name>A0A6P3I9R7_BISBB</name>
<keyword evidence="2" id="KW-0719">Serine esterase</keyword>
<dbReference type="Pfam" id="PF03061">
    <property type="entry name" value="4HBT"/>
    <property type="match status" value="2"/>
</dbReference>
<dbReference type="Gene3D" id="3.10.129.10">
    <property type="entry name" value="Hotdog Thioesterase"/>
    <property type="match status" value="2"/>
</dbReference>
<comment type="subcellular location">
    <subcellularLocation>
        <location evidence="1">Cytoplasm</location>
    </subcellularLocation>
</comment>
<dbReference type="GO" id="GO:0052816">
    <property type="term" value="F:long-chain fatty acyl-CoA hydrolase activity"/>
    <property type="evidence" value="ECO:0007669"/>
    <property type="project" value="TreeGrafter"/>
</dbReference>
<dbReference type="SUPFAM" id="SSF54637">
    <property type="entry name" value="Thioesterase/thiol ester dehydrase-isomerase"/>
    <property type="match status" value="2"/>
</dbReference>
<evidence type="ECO:0000259" key="11">
    <source>
        <dbReference type="PROSITE" id="PS51770"/>
    </source>
</evidence>
<dbReference type="CTD" id="11332"/>
<reference evidence="13" key="1">
    <citation type="submission" date="2025-08" db="UniProtKB">
        <authorList>
            <consortium name="RefSeq"/>
        </authorList>
    </citation>
    <scope>IDENTIFICATION</scope>
    <source>
        <tissue evidence="13">Blood</tissue>
    </source>
</reference>
<dbReference type="InterPro" id="IPR033120">
    <property type="entry name" value="HOTDOG_ACOT"/>
</dbReference>
<evidence type="ECO:0000256" key="7">
    <source>
        <dbReference type="ARBA" id="ARBA00038848"/>
    </source>
</evidence>
<keyword evidence="6" id="KW-0443">Lipid metabolism</keyword>
<evidence type="ECO:0000256" key="10">
    <source>
        <dbReference type="SAM" id="MobiDB-lite"/>
    </source>
</evidence>
<dbReference type="GO" id="GO:0009062">
    <property type="term" value="P:fatty acid catabolic process"/>
    <property type="evidence" value="ECO:0007669"/>
    <property type="project" value="TreeGrafter"/>
</dbReference>
<evidence type="ECO:0000256" key="6">
    <source>
        <dbReference type="ARBA" id="ARBA00023098"/>
    </source>
</evidence>
<keyword evidence="5 9" id="KW-0378">Hydrolase</keyword>
<keyword evidence="4" id="KW-0677">Repeat</keyword>
<feature type="active site" evidence="8">
    <location>
        <position position="68"/>
    </location>
</feature>
<evidence type="ECO:0000256" key="1">
    <source>
        <dbReference type="ARBA" id="ARBA00004496"/>
    </source>
</evidence>
<dbReference type="InterPro" id="IPR006683">
    <property type="entry name" value="Thioestr_dom"/>
</dbReference>
<dbReference type="AlphaFoldDB" id="A0A6P3I9R7"/>
<feature type="domain" description="HotDog ACOT-type" evidence="11">
    <location>
        <begin position="52"/>
        <end position="170"/>
    </location>
</feature>
<dbReference type="GeneID" id="104996068"/>
<evidence type="ECO:0000256" key="4">
    <source>
        <dbReference type="ARBA" id="ARBA00022737"/>
    </source>
</evidence>
<dbReference type="GO" id="GO:0052689">
    <property type="term" value="F:carboxylic ester hydrolase activity"/>
    <property type="evidence" value="ECO:0007669"/>
    <property type="project" value="UniProtKB-KW"/>
</dbReference>
<organism evidence="12 13">
    <name type="scientific">Bison bison bison</name>
    <name type="common">North American plains bison</name>
    <dbReference type="NCBI Taxonomy" id="43346"/>
    <lineage>
        <taxon>Eukaryota</taxon>
        <taxon>Metazoa</taxon>
        <taxon>Chordata</taxon>
        <taxon>Craniata</taxon>
        <taxon>Vertebrata</taxon>
        <taxon>Euteleostomi</taxon>
        <taxon>Mammalia</taxon>
        <taxon>Eutheria</taxon>
        <taxon>Laurasiatheria</taxon>
        <taxon>Artiodactyla</taxon>
        <taxon>Ruminantia</taxon>
        <taxon>Pecora</taxon>
        <taxon>Bovidae</taxon>
        <taxon>Bovinae</taxon>
        <taxon>Bison</taxon>
    </lineage>
</organism>
<keyword evidence="3" id="KW-0963">Cytoplasm</keyword>
<proteinExistence type="predicted"/>
<feature type="domain" description="HotDog ACOT-type" evidence="11">
    <location>
        <begin position="396"/>
        <end position="510"/>
    </location>
</feature>
<evidence type="ECO:0000313" key="13">
    <source>
        <dbReference type="RefSeq" id="XP_010848502.1"/>
    </source>
</evidence>
<sequence>MKGPFLVRLGSPGSQGASCQAKGLGPSLQWERAGESAAAALLSSLWTWDVPAHMASQLSRIMRPDDANVAGNVHGGTVLKMIEEAGAIISTRHCNSQNGERCVAALARVERTDFLSPMCIGEVAHVSAEITYTSKHSVEVQVHVMSENILTGTKKLTNKATLWYVPLSLKNVDKVLEVPPVVVRRPCPLFSGRGQGGPSLRRFRGIGGGTTLHAEKARAAGLGPADTRPPWRALVRGKMGNRTVQVASLGETTVLGRQAETSLFQPHSLSRHVHFLPWFLSFGFFSGQTRLCMKRLRLVHAPLQAGSAGRRSEGEIRLIEGFNSSPHSVPPLLLWFPYLWMFQGHLPFPLSVVYPDHPEDFVTVLHLVPQGPGTLTKWRNGDIIQPVLNPEPNTVSYSQSSLIHLVGPSDCTLHGFVHGGVTMKLMDEVAGIVAARHCKTNIVTASVDAINFHDKIRKGCVITISGRMTFTSNKSMEIEVLVDADPVVNNFVKRYRAASAFFTYVSLSPEGKSLPVPQLVPETEDEKKRFEEGKGRYLQMKAKRQGQAETQA</sequence>
<evidence type="ECO:0000256" key="2">
    <source>
        <dbReference type="ARBA" id="ARBA00022487"/>
    </source>
</evidence>
<feature type="active site" evidence="8">
    <location>
        <position position="427"/>
    </location>
</feature>
<evidence type="ECO:0000256" key="3">
    <source>
        <dbReference type="ARBA" id="ARBA00022490"/>
    </source>
</evidence>
<dbReference type="FunFam" id="3.10.129.10:FF:000010">
    <property type="entry name" value="Cytosolic acyl coenzyme A thioester hydrolase"/>
    <property type="match status" value="1"/>
</dbReference>
<dbReference type="OrthoDB" id="331699at2759"/>
<dbReference type="Proteomes" id="UP000515208">
    <property type="component" value="Unplaced"/>
</dbReference>
<dbReference type="PANTHER" id="PTHR11049:SF24">
    <property type="entry name" value="CYTOSOLIC ACYL COENZYME A THIOESTER HYDROLASE"/>
    <property type="match status" value="1"/>
</dbReference>